<proteinExistence type="predicted"/>
<sequence length="116" mass="12951">MLSRAAVLFSVTVNDAQRAGRGQLERHLSPDHMCLCDAAVVTPNPSVDTLHKVDKLTEHTPSQYNGPMVYRMDTKMDSVLRILMEQFPPKPELTSRPSIRRVTIQKCMGASMDEGP</sequence>
<name>A0A6A4T636_SCOMX</name>
<protein>
    <submittedName>
        <fullName evidence="1">Uncharacterized protein</fullName>
    </submittedName>
</protein>
<dbReference type="AlphaFoldDB" id="A0A6A4T636"/>
<reference evidence="1 2" key="1">
    <citation type="submission" date="2019-06" db="EMBL/GenBank/DDBJ databases">
        <title>Draft genomes of female and male turbot (Scophthalmus maximus).</title>
        <authorList>
            <person name="Xu H."/>
            <person name="Xu X.-W."/>
            <person name="Shao C."/>
            <person name="Chen S."/>
        </authorList>
    </citation>
    <scope>NUCLEOTIDE SEQUENCE [LARGE SCALE GENOMIC DNA]</scope>
    <source>
        <strain evidence="1">Ysfricsl-2016a</strain>
        <tissue evidence="1">Blood</tissue>
    </source>
</reference>
<comment type="caution">
    <text evidence="1">The sequence shown here is derived from an EMBL/GenBank/DDBJ whole genome shotgun (WGS) entry which is preliminary data.</text>
</comment>
<evidence type="ECO:0000313" key="2">
    <source>
        <dbReference type="Proteomes" id="UP000438429"/>
    </source>
</evidence>
<dbReference type="EMBL" id="VEVO01000006">
    <property type="protein sequence ID" value="KAF0040605.1"/>
    <property type="molecule type" value="Genomic_DNA"/>
</dbReference>
<accession>A0A6A4T636</accession>
<dbReference type="Proteomes" id="UP000438429">
    <property type="component" value="Unassembled WGS sequence"/>
</dbReference>
<organism evidence="1 2">
    <name type="scientific">Scophthalmus maximus</name>
    <name type="common">Turbot</name>
    <name type="synonym">Psetta maxima</name>
    <dbReference type="NCBI Taxonomy" id="52904"/>
    <lineage>
        <taxon>Eukaryota</taxon>
        <taxon>Metazoa</taxon>
        <taxon>Chordata</taxon>
        <taxon>Craniata</taxon>
        <taxon>Vertebrata</taxon>
        <taxon>Euteleostomi</taxon>
        <taxon>Actinopterygii</taxon>
        <taxon>Neopterygii</taxon>
        <taxon>Teleostei</taxon>
        <taxon>Neoteleostei</taxon>
        <taxon>Acanthomorphata</taxon>
        <taxon>Carangaria</taxon>
        <taxon>Pleuronectiformes</taxon>
        <taxon>Pleuronectoidei</taxon>
        <taxon>Scophthalmidae</taxon>
        <taxon>Scophthalmus</taxon>
    </lineage>
</organism>
<evidence type="ECO:0000313" key="1">
    <source>
        <dbReference type="EMBL" id="KAF0040605.1"/>
    </source>
</evidence>
<gene>
    <name evidence="1" type="ORF">F2P81_006503</name>
</gene>